<dbReference type="EMBL" id="JAFIDN010000003">
    <property type="protein sequence ID" value="MBP3192092.1"/>
    <property type="molecule type" value="Genomic_DNA"/>
</dbReference>
<feature type="transmembrane region" description="Helical" evidence="7">
    <location>
        <begin position="21"/>
        <end position="44"/>
    </location>
</feature>
<name>A0A8J7UV13_9BACT</name>
<evidence type="ECO:0000259" key="9">
    <source>
        <dbReference type="Pfam" id="PF12704"/>
    </source>
</evidence>
<organism evidence="10 11">
    <name type="scientific">Natronogracilivirga saccharolytica</name>
    <dbReference type="NCBI Taxonomy" id="2812953"/>
    <lineage>
        <taxon>Bacteria</taxon>
        <taxon>Pseudomonadati</taxon>
        <taxon>Balneolota</taxon>
        <taxon>Balneolia</taxon>
        <taxon>Balneolales</taxon>
        <taxon>Cyclonatronaceae</taxon>
        <taxon>Natronogracilivirga</taxon>
    </lineage>
</organism>
<keyword evidence="5 7" id="KW-1133">Transmembrane helix</keyword>
<proteinExistence type="inferred from homology"/>
<gene>
    <name evidence="10" type="ORF">NATSA_05400</name>
</gene>
<feature type="domain" description="ABC3 transporter permease C-terminal" evidence="8">
    <location>
        <begin position="269"/>
        <end position="401"/>
    </location>
</feature>
<evidence type="ECO:0000256" key="2">
    <source>
        <dbReference type="ARBA" id="ARBA00005236"/>
    </source>
</evidence>
<dbReference type="Pfam" id="PF12704">
    <property type="entry name" value="MacB_PCD"/>
    <property type="match status" value="1"/>
</dbReference>
<dbReference type="InterPro" id="IPR003838">
    <property type="entry name" value="ABC3_permease_C"/>
</dbReference>
<evidence type="ECO:0000256" key="3">
    <source>
        <dbReference type="ARBA" id="ARBA00022475"/>
    </source>
</evidence>
<protein>
    <submittedName>
        <fullName evidence="10">ABC transporter permease</fullName>
    </submittedName>
</protein>
<dbReference type="PANTHER" id="PTHR30489:SF0">
    <property type="entry name" value="LIPOPROTEIN-RELEASING SYSTEM TRANSMEMBRANE PROTEIN LOLE"/>
    <property type="match status" value="1"/>
</dbReference>
<comment type="subcellular location">
    <subcellularLocation>
        <location evidence="1">Cell membrane</location>
        <topology evidence="1">Multi-pass membrane protein</topology>
    </subcellularLocation>
</comment>
<comment type="caution">
    <text evidence="10">The sequence shown here is derived from an EMBL/GenBank/DDBJ whole genome shotgun (WGS) entry which is preliminary data.</text>
</comment>
<keyword evidence="4 7" id="KW-0812">Transmembrane</keyword>
<keyword evidence="11" id="KW-1185">Reference proteome</keyword>
<keyword evidence="6 7" id="KW-0472">Membrane</keyword>
<dbReference type="InterPro" id="IPR025857">
    <property type="entry name" value="MacB_PCD"/>
</dbReference>
<keyword evidence="3" id="KW-1003">Cell membrane</keyword>
<feature type="transmembrane region" description="Helical" evidence="7">
    <location>
        <begin position="266"/>
        <end position="290"/>
    </location>
</feature>
<dbReference type="Pfam" id="PF02687">
    <property type="entry name" value="FtsX"/>
    <property type="match status" value="1"/>
</dbReference>
<feature type="domain" description="MacB-like periplasmic core" evidence="9">
    <location>
        <begin position="22"/>
        <end position="238"/>
    </location>
</feature>
<evidence type="ECO:0000256" key="1">
    <source>
        <dbReference type="ARBA" id="ARBA00004651"/>
    </source>
</evidence>
<dbReference type="GO" id="GO:0044874">
    <property type="term" value="P:lipoprotein localization to outer membrane"/>
    <property type="evidence" value="ECO:0007669"/>
    <property type="project" value="TreeGrafter"/>
</dbReference>
<evidence type="ECO:0000256" key="6">
    <source>
        <dbReference type="ARBA" id="ARBA00023136"/>
    </source>
</evidence>
<evidence type="ECO:0000259" key="8">
    <source>
        <dbReference type="Pfam" id="PF02687"/>
    </source>
</evidence>
<dbReference type="InterPro" id="IPR051447">
    <property type="entry name" value="Lipoprotein-release_system"/>
</dbReference>
<evidence type="ECO:0000256" key="7">
    <source>
        <dbReference type="SAM" id="Phobius"/>
    </source>
</evidence>
<dbReference type="GO" id="GO:0098797">
    <property type="term" value="C:plasma membrane protein complex"/>
    <property type="evidence" value="ECO:0007669"/>
    <property type="project" value="TreeGrafter"/>
</dbReference>
<evidence type="ECO:0000256" key="4">
    <source>
        <dbReference type="ARBA" id="ARBA00022692"/>
    </source>
</evidence>
<dbReference type="AlphaFoldDB" id="A0A8J7UV13"/>
<evidence type="ECO:0000313" key="11">
    <source>
        <dbReference type="Proteomes" id="UP000673975"/>
    </source>
</evidence>
<reference evidence="10" key="1">
    <citation type="submission" date="2021-02" db="EMBL/GenBank/DDBJ databases">
        <title>Natronogracilivirga saccharolytica gen. nov. sp. nov. a new anaerobic, haloalkiliphilic carbohydrate-fermenting bacterium from soda lake and proposing of Cyclonatronumiaceae fam. nov. in the phylum Balneolaeota.</title>
        <authorList>
            <person name="Zhilina T.N."/>
            <person name="Sorokin D.Y."/>
            <person name="Zavarzina D.G."/>
            <person name="Toshchakov S.V."/>
            <person name="Kublanov I.V."/>
        </authorList>
    </citation>
    <scope>NUCLEOTIDE SEQUENCE</scope>
    <source>
        <strain evidence="10">Z-1702</strain>
    </source>
</reference>
<feature type="transmembrane region" description="Helical" evidence="7">
    <location>
        <begin position="310"/>
        <end position="333"/>
    </location>
</feature>
<dbReference type="RefSeq" id="WP_210510989.1">
    <property type="nucleotide sequence ID" value="NZ_JAFIDN010000003.1"/>
</dbReference>
<dbReference type="PANTHER" id="PTHR30489">
    <property type="entry name" value="LIPOPROTEIN-RELEASING SYSTEM TRANSMEMBRANE PROTEIN LOLE"/>
    <property type="match status" value="1"/>
</dbReference>
<feature type="transmembrane region" description="Helical" evidence="7">
    <location>
        <begin position="374"/>
        <end position="394"/>
    </location>
</feature>
<comment type="similarity">
    <text evidence="2">Belongs to the ABC-4 integral membrane protein family. LolC/E subfamily.</text>
</comment>
<evidence type="ECO:0000256" key="5">
    <source>
        <dbReference type="ARBA" id="ARBA00022989"/>
    </source>
</evidence>
<evidence type="ECO:0000313" key="10">
    <source>
        <dbReference type="EMBL" id="MBP3192092.1"/>
    </source>
</evidence>
<sequence length="408" mass="45827">MKTLLTISWRNIWRHPARSSVLLAAIIIGLWAGVMAVGTMNGMIQQRTDHVIDSELTHVQVHHPEFLSEGYSWMYIPDHEKITSWLDDDERVASHTSRVLTDGMLQSPVKTTGIRIRGIDMESENRTTTFHENMVEGDYLDTDMRNPVIIGRRLADEHNLDLGHRIVLTFEDVNNELTSGSFNIAGFFESASADYDKRNVLIRSGDFLALLSDQPVYHEIAMMLENDACASSVASDLNNEFPDIHAQTWSQLSPELNMMVQMGGSMTYIITMIIMIALAFGILNTMLMALFERMRELGMLISIGMSRLRVFTMIMLESVMLSITGAVAGMLLARASLYYFRDTGINLEIFADARGFAEIGFDHIIYPIITPGEYTGILLVVIFITLLASLYPALKAIRINPLEAAKDH</sequence>
<accession>A0A8J7UV13</accession>
<dbReference type="Proteomes" id="UP000673975">
    <property type="component" value="Unassembled WGS sequence"/>
</dbReference>